<organism evidence="8 9">
    <name type="scientific">Eleutherodactylus coqui</name>
    <name type="common">Puerto Rican coqui</name>
    <dbReference type="NCBI Taxonomy" id="57060"/>
    <lineage>
        <taxon>Eukaryota</taxon>
        <taxon>Metazoa</taxon>
        <taxon>Chordata</taxon>
        <taxon>Craniata</taxon>
        <taxon>Vertebrata</taxon>
        <taxon>Euteleostomi</taxon>
        <taxon>Amphibia</taxon>
        <taxon>Batrachia</taxon>
        <taxon>Anura</taxon>
        <taxon>Neobatrachia</taxon>
        <taxon>Hyloidea</taxon>
        <taxon>Eleutherodactylidae</taxon>
        <taxon>Eleutherodactylinae</taxon>
        <taxon>Eleutherodactylus</taxon>
        <taxon>Eleutherodactylus</taxon>
    </lineage>
</organism>
<dbReference type="InterPro" id="IPR038765">
    <property type="entry name" value="Papain-like_cys_pep_sf"/>
</dbReference>
<evidence type="ECO:0000256" key="6">
    <source>
        <dbReference type="SAM" id="MobiDB-lite"/>
    </source>
</evidence>
<protein>
    <recommendedName>
        <fullName evidence="7">Ubiquitin-like protease family profile domain-containing protein</fullName>
    </recommendedName>
</protein>
<dbReference type="Pfam" id="PF02902">
    <property type="entry name" value="Peptidase_C48"/>
    <property type="match status" value="1"/>
</dbReference>
<dbReference type="PROSITE" id="PS50600">
    <property type="entry name" value="ULP_PROTEASE"/>
    <property type="match status" value="1"/>
</dbReference>
<dbReference type="EMBL" id="WNTK01000001">
    <property type="protein sequence ID" value="KAG9492413.1"/>
    <property type="molecule type" value="Genomic_DNA"/>
</dbReference>
<feature type="compositionally biased region" description="Basic residues" evidence="6">
    <location>
        <begin position="153"/>
        <end position="166"/>
    </location>
</feature>
<accession>A0A8J6FQ39</accession>
<dbReference type="GO" id="GO:0006508">
    <property type="term" value="P:proteolysis"/>
    <property type="evidence" value="ECO:0007669"/>
    <property type="project" value="UniProtKB-KW"/>
</dbReference>
<dbReference type="AlphaFoldDB" id="A0A8J6FQ39"/>
<feature type="region of interest" description="Disordered" evidence="6">
    <location>
        <begin position="1"/>
        <end position="22"/>
    </location>
</feature>
<keyword evidence="5" id="KW-0378">Hydrolase</keyword>
<dbReference type="GO" id="GO:0005634">
    <property type="term" value="C:nucleus"/>
    <property type="evidence" value="ECO:0007669"/>
    <property type="project" value="TreeGrafter"/>
</dbReference>
<evidence type="ECO:0000313" key="9">
    <source>
        <dbReference type="Proteomes" id="UP000770717"/>
    </source>
</evidence>
<dbReference type="InterPro" id="IPR003653">
    <property type="entry name" value="Peptidase_C48_C"/>
</dbReference>
<name>A0A8J6FQ39_ELECQ</name>
<keyword evidence="9" id="KW-1185">Reference proteome</keyword>
<keyword evidence="2" id="KW-0597">Phosphoprotein</keyword>
<proteinExistence type="inferred from homology"/>
<dbReference type="Proteomes" id="UP000770717">
    <property type="component" value="Unassembled WGS sequence"/>
</dbReference>
<dbReference type="PANTHER" id="PTHR46896">
    <property type="entry name" value="SENTRIN-SPECIFIC PROTEASE"/>
    <property type="match status" value="1"/>
</dbReference>
<feature type="region of interest" description="Disordered" evidence="6">
    <location>
        <begin position="624"/>
        <end position="653"/>
    </location>
</feature>
<keyword evidence="4" id="KW-0833">Ubl conjugation pathway</keyword>
<feature type="region of interest" description="Disordered" evidence="6">
    <location>
        <begin position="132"/>
        <end position="190"/>
    </location>
</feature>
<comment type="caution">
    <text evidence="8">The sequence shown here is derived from an EMBL/GenBank/DDBJ whole genome shotgun (WGS) entry which is preliminary data.</text>
</comment>
<evidence type="ECO:0000256" key="3">
    <source>
        <dbReference type="ARBA" id="ARBA00022670"/>
    </source>
</evidence>
<feature type="compositionally biased region" description="Low complexity" evidence="6">
    <location>
        <begin position="139"/>
        <end position="152"/>
    </location>
</feature>
<reference evidence="8" key="1">
    <citation type="thesis" date="2020" institute="ProQuest LLC" country="789 East Eisenhower Parkway, Ann Arbor, MI, USA">
        <title>Comparative Genomics and Chromosome Evolution.</title>
        <authorList>
            <person name="Mudd A.B."/>
        </authorList>
    </citation>
    <scope>NUCLEOTIDE SEQUENCE</scope>
    <source>
        <strain evidence="8">HN-11 Male</strain>
        <tissue evidence="8">Kidney and liver</tissue>
    </source>
</reference>
<evidence type="ECO:0000313" key="8">
    <source>
        <dbReference type="EMBL" id="KAG9492413.1"/>
    </source>
</evidence>
<dbReference type="GO" id="GO:0070139">
    <property type="term" value="F:SUMO-specific endopeptidase activity"/>
    <property type="evidence" value="ECO:0007669"/>
    <property type="project" value="TreeGrafter"/>
</dbReference>
<dbReference type="GO" id="GO:0005737">
    <property type="term" value="C:cytoplasm"/>
    <property type="evidence" value="ECO:0007669"/>
    <property type="project" value="TreeGrafter"/>
</dbReference>
<dbReference type="GO" id="GO:0016926">
    <property type="term" value="P:protein desumoylation"/>
    <property type="evidence" value="ECO:0007669"/>
    <property type="project" value="TreeGrafter"/>
</dbReference>
<dbReference type="OrthoDB" id="442460at2759"/>
<feature type="region of interest" description="Disordered" evidence="6">
    <location>
        <begin position="84"/>
        <end position="104"/>
    </location>
</feature>
<evidence type="ECO:0000256" key="4">
    <source>
        <dbReference type="ARBA" id="ARBA00022786"/>
    </source>
</evidence>
<evidence type="ECO:0000256" key="2">
    <source>
        <dbReference type="ARBA" id="ARBA00022553"/>
    </source>
</evidence>
<gene>
    <name evidence="8" type="ORF">GDO78_000749</name>
</gene>
<feature type="compositionally biased region" description="Acidic residues" evidence="6">
    <location>
        <begin position="176"/>
        <end position="190"/>
    </location>
</feature>
<evidence type="ECO:0000259" key="7">
    <source>
        <dbReference type="PROSITE" id="PS50600"/>
    </source>
</evidence>
<feature type="domain" description="Ubiquitin-like protease family profile" evidence="7">
    <location>
        <begin position="474"/>
        <end position="734"/>
    </location>
</feature>
<feature type="compositionally biased region" description="Low complexity" evidence="6">
    <location>
        <begin position="628"/>
        <end position="644"/>
    </location>
</feature>
<dbReference type="SUPFAM" id="SSF54001">
    <property type="entry name" value="Cysteine proteinases"/>
    <property type="match status" value="1"/>
</dbReference>
<keyword evidence="3" id="KW-0645">Protease</keyword>
<evidence type="ECO:0000256" key="1">
    <source>
        <dbReference type="ARBA" id="ARBA00005234"/>
    </source>
</evidence>
<evidence type="ECO:0000256" key="5">
    <source>
        <dbReference type="ARBA" id="ARBA00022801"/>
    </source>
</evidence>
<feature type="compositionally biased region" description="Polar residues" evidence="6">
    <location>
        <begin position="85"/>
        <end position="104"/>
    </location>
</feature>
<dbReference type="Gene3D" id="3.40.395.10">
    <property type="entry name" value="Adenoviral Proteinase, Chain A"/>
    <property type="match status" value="1"/>
</dbReference>
<comment type="similarity">
    <text evidence="1">Belongs to the peptidase C48 family.</text>
</comment>
<dbReference type="InterPro" id="IPR051947">
    <property type="entry name" value="Sentrin-specific_protease"/>
</dbReference>
<sequence length="779" mass="87437">MSGEPKEQAQETPLSTVCRDVSNTPVSLPKNITFAVRKNGTEEGGTNVTKLANLEHKNSMKSNVVGSPNTREKTYCYKRAEYQNKKISPTNVSQPPSRDNIPSVSLESDADCLVKPSDLCIRDRVAITSRESKKSSFESCSVDSPMSSSQSNSKKKRHLHHTRKGKLPLEPIVLSSDEEDQEQEESVALGDEETLADTSAVMKEDDACNSPCPSPCNDVEPMDCSATLEDPLPPSENSVLQLKFLNVYFGKKKGRATGSVKVTPKSIEIPLIVPLDPRKCISLDTTKLQKYGLWLTSGGDAVRSSAIIILWITSDYISHIEKQMGTTSKNQASKSNELIFLELVEPLTATEQALLCKIMKEASKSGLPSLAESLTWSEMFSILDALSSEDYSFKANCGIPFKKQQQESSNTSRSADAPETLKGTSSFTLMQKCKDGHYSVSMVPKQHDLLKEVDKGGTLMRLLVYPPPPTKGGLAVTNEDLECLEHGQFLNDVIIDFYLKYLLLEKFPAHFAERCHIFSSFFFRCLTRKDNVRNDDNSEMPASQRRHHKVKTWTRHVDIFTKDFIFVPVNENCHWYLVVICFPSLEKTIYEEGKQPSAIQDIVKKDHFNSGSVIVFNEHLSKKEETIGEGSNSESEGSTSSGTSCNPKHFKHKDQHHGKLCKRPCLLIFDSLKIGSAQTTVQVLREYLKAEWAVKRKTPRDFSRSSMRDLYPKVPKQNNSTDCGLFVLQYVESFAQKPIESFEPPMHLENWFPASVVKNKRDKIRDLILQLHVQQSKKS</sequence>
<dbReference type="PANTHER" id="PTHR46896:SF2">
    <property type="entry name" value="SENTRIN-SPECIFIC PROTEASE 7"/>
    <property type="match status" value="1"/>
</dbReference>
<feature type="compositionally biased region" description="Polar residues" evidence="6">
    <location>
        <begin position="10"/>
        <end position="22"/>
    </location>
</feature>